<dbReference type="PANTHER" id="PTHR34273:SF2">
    <property type="entry name" value="METHYLTHIORIBOSE KINASE"/>
    <property type="match status" value="1"/>
</dbReference>
<sequence>MEKFQTFRREVDDHFYVLDQLKLPLTIEEIRINTIEDAWKVIKDMNVRGAPLIAVVATQGLRNELFNRDFKSVEELRKYVLQAVEYLRTSRPTAVNLQNDTERVRQTVIDFSLQQSVEEISQLQQLKQQLFQLIDSFNQQYIDACRQMSILGVDAIIKDFEEKHPEQAGQNAKLKVLTICNTGKLATPGDGTALGIVRELHRRGRLERLYIAETRPYNQGARLTASEAVLDKLPATLITDSMAGFLMQQGNIDFVVAGADRVAKNGDTANKIGTYTFAVLAKHHDVNFYVALPTQTIDENTLCGADIHIEQRPKNELTHVMGVQIAPTEIEVWNPSFDVTPSSLIKRIFHEGGEYECDRSQGNWKQMDAQSLKSNLINKYNVFSQAEESSLQVSEIGDGNLNLVFIVSTDLKQVIVKQALPYVRCVGPTWPFPLNRAFFEYEALKFHNQVAPELIPKPLFFDKDNSLIVMEYLAPPYIILRKGLIQRIKYPKLAKDIAMFSAKTHFYSSPLHLDNKTYREKVSFWSENTELCALTEQVIFSDPYVDSHYNKWTTPQLDDIVKTIKIADDELIVAISELRHKFITSKEALIHGDLHTGSIMVTENETRVIDPEFAFYGPIGFDTGAFVANLFLNFFSQKQHENEVNQISEYSQWLLDTTVSFYTQYEEEFLNIWNTKSNVQNGGDFPPNLINKNNNIKIAIQIKYLKNIFQDTLGFAAAKMIRRIIGIAHVEDLDSISDLDVRSKCEIAAIKFARSLMVNRNQFKNIQEVVDLAKVYYTQ</sequence>
<dbReference type="InterPro" id="IPR027363">
    <property type="entry name" value="M1Pi_N"/>
</dbReference>
<evidence type="ECO:0000256" key="10">
    <source>
        <dbReference type="RuleBase" id="RU003814"/>
    </source>
</evidence>
<keyword evidence="7 13" id="KW-0418">Kinase</keyword>
<evidence type="ECO:0000256" key="4">
    <source>
        <dbReference type="ARBA" id="ARBA00012128"/>
    </source>
</evidence>
<evidence type="ECO:0000259" key="12">
    <source>
        <dbReference type="Pfam" id="PF01636"/>
    </source>
</evidence>
<dbReference type="SUPFAM" id="SSF100950">
    <property type="entry name" value="NagB/RpiA/CoA transferase-like"/>
    <property type="match status" value="1"/>
</dbReference>
<feature type="domain" description="Aminoglycoside phosphotransferase" evidence="12">
    <location>
        <begin position="393"/>
        <end position="629"/>
    </location>
</feature>
<evidence type="ECO:0000313" key="13">
    <source>
        <dbReference type="EMBL" id="EAR84110.1"/>
    </source>
</evidence>
<gene>
    <name evidence="13" type="ORF">TTHERM_00722950</name>
</gene>
<evidence type="ECO:0000313" key="14">
    <source>
        <dbReference type="Proteomes" id="UP000009168"/>
    </source>
</evidence>
<dbReference type="FunFam" id="1.20.120.420:FF:000003">
    <property type="entry name" value="Methylthioribose-1-phosphate isomerase"/>
    <property type="match status" value="1"/>
</dbReference>
<keyword evidence="6" id="KW-0547">Nucleotide-binding</keyword>
<dbReference type="AlphaFoldDB" id="I7LZK6"/>
<dbReference type="KEGG" id="tet:TTHERM_00722950"/>
<dbReference type="GO" id="GO:0009086">
    <property type="term" value="P:methionine biosynthetic process"/>
    <property type="evidence" value="ECO:0007669"/>
    <property type="project" value="InterPro"/>
</dbReference>
<dbReference type="eggNOG" id="KOG1468">
    <property type="taxonomic scope" value="Eukaryota"/>
</dbReference>
<feature type="coiled-coil region" evidence="11">
    <location>
        <begin position="113"/>
        <end position="140"/>
    </location>
</feature>
<dbReference type="Gene3D" id="1.20.120.420">
    <property type="entry name" value="translation initiation factor eif-2b, domain 1"/>
    <property type="match status" value="1"/>
</dbReference>
<reference evidence="14" key="1">
    <citation type="journal article" date="2006" name="PLoS Biol.">
        <title>Macronuclear genome sequence of the ciliate Tetrahymena thermophila, a model eukaryote.</title>
        <authorList>
            <person name="Eisen J.A."/>
            <person name="Coyne R.S."/>
            <person name="Wu M."/>
            <person name="Wu D."/>
            <person name="Thiagarajan M."/>
            <person name="Wortman J.R."/>
            <person name="Badger J.H."/>
            <person name="Ren Q."/>
            <person name="Amedeo P."/>
            <person name="Jones K.M."/>
            <person name="Tallon L.J."/>
            <person name="Delcher A.L."/>
            <person name="Salzberg S.L."/>
            <person name="Silva J.C."/>
            <person name="Haas B.J."/>
            <person name="Majoros W.H."/>
            <person name="Farzad M."/>
            <person name="Carlton J.M."/>
            <person name="Smith R.K. Jr."/>
            <person name="Garg J."/>
            <person name="Pearlman R.E."/>
            <person name="Karrer K.M."/>
            <person name="Sun L."/>
            <person name="Manning G."/>
            <person name="Elde N.C."/>
            <person name="Turkewitz A.P."/>
            <person name="Asai D.J."/>
            <person name="Wilkes D.E."/>
            <person name="Wang Y."/>
            <person name="Cai H."/>
            <person name="Collins K."/>
            <person name="Stewart B.A."/>
            <person name="Lee S.R."/>
            <person name="Wilamowska K."/>
            <person name="Weinberg Z."/>
            <person name="Ruzzo W.L."/>
            <person name="Wloga D."/>
            <person name="Gaertig J."/>
            <person name="Frankel J."/>
            <person name="Tsao C.-C."/>
            <person name="Gorovsky M.A."/>
            <person name="Keeling P.J."/>
            <person name="Waller R.F."/>
            <person name="Patron N.J."/>
            <person name="Cherry J.M."/>
            <person name="Stover N.A."/>
            <person name="Krieger C.J."/>
            <person name="del Toro C."/>
            <person name="Ryder H.F."/>
            <person name="Williamson S.C."/>
            <person name="Barbeau R.A."/>
            <person name="Hamilton E.P."/>
            <person name="Orias E."/>
        </authorList>
    </citation>
    <scope>NUCLEOTIDE SEQUENCE [LARGE SCALE GENOMIC DNA]</scope>
    <source>
        <strain evidence="14">SB210</strain>
    </source>
</reference>
<dbReference type="OrthoDB" id="2461at2759"/>
<dbReference type="InterPro" id="IPR005251">
    <property type="entry name" value="IF-M1Pi"/>
</dbReference>
<dbReference type="InterPro" id="IPR000649">
    <property type="entry name" value="IF-2B-related"/>
</dbReference>
<keyword evidence="11" id="KW-0175">Coiled coil</keyword>
<keyword evidence="9" id="KW-0413">Isomerase</keyword>
<dbReference type="GO" id="GO:0016853">
    <property type="term" value="F:isomerase activity"/>
    <property type="evidence" value="ECO:0007669"/>
    <property type="project" value="UniProtKB-KW"/>
</dbReference>
<dbReference type="InterPro" id="IPR011009">
    <property type="entry name" value="Kinase-like_dom_sf"/>
</dbReference>
<dbReference type="PANTHER" id="PTHR34273">
    <property type="entry name" value="METHYLTHIORIBOSE KINASE"/>
    <property type="match status" value="1"/>
</dbReference>
<evidence type="ECO:0000256" key="8">
    <source>
        <dbReference type="ARBA" id="ARBA00022840"/>
    </source>
</evidence>
<dbReference type="NCBIfam" id="TIGR00512">
    <property type="entry name" value="salvage_mtnA"/>
    <property type="match status" value="1"/>
</dbReference>
<dbReference type="InterPro" id="IPR002575">
    <property type="entry name" value="Aminoglycoside_PTrfase"/>
</dbReference>
<dbReference type="InterPro" id="IPR009212">
    <property type="entry name" value="Methylthioribose_kinase"/>
</dbReference>
<protein>
    <recommendedName>
        <fullName evidence="4">S-methyl-5-thioribose kinase</fullName>
        <ecNumber evidence="4">2.7.1.100</ecNumber>
    </recommendedName>
</protein>
<proteinExistence type="inferred from homology"/>
<keyword evidence="14" id="KW-1185">Reference proteome</keyword>
<evidence type="ECO:0000256" key="7">
    <source>
        <dbReference type="ARBA" id="ARBA00022777"/>
    </source>
</evidence>
<dbReference type="EC" id="2.7.1.100" evidence="4"/>
<dbReference type="OMA" id="DNNHWTS"/>
<dbReference type="EMBL" id="GG662432">
    <property type="protein sequence ID" value="EAR84110.1"/>
    <property type="molecule type" value="Genomic_DNA"/>
</dbReference>
<keyword evidence="8" id="KW-0067">ATP-binding</keyword>
<organism evidence="13 14">
    <name type="scientific">Tetrahymena thermophila (strain SB210)</name>
    <dbReference type="NCBI Taxonomy" id="312017"/>
    <lineage>
        <taxon>Eukaryota</taxon>
        <taxon>Sar</taxon>
        <taxon>Alveolata</taxon>
        <taxon>Ciliophora</taxon>
        <taxon>Intramacronucleata</taxon>
        <taxon>Oligohymenophorea</taxon>
        <taxon>Hymenostomatida</taxon>
        <taxon>Tetrahymenina</taxon>
        <taxon>Tetrahymenidae</taxon>
        <taxon>Tetrahymena</taxon>
    </lineage>
</organism>
<dbReference type="GeneID" id="7833889"/>
<dbReference type="GO" id="GO:0046522">
    <property type="term" value="F:S-methyl-5-thioribose kinase activity"/>
    <property type="evidence" value="ECO:0007669"/>
    <property type="project" value="UniProtKB-EC"/>
</dbReference>
<dbReference type="InterPro" id="IPR042529">
    <property type="entry name" value="IF_2B-like_C"/>
</dbReference>
<dbReference type="Gene3D" id="3.40.50.10470">
    <property type="entry name" value="Translation initiation factor eif-2b, domain 2"/>
    <property type="match status" value="1"/>
</dbReference>
<dbReference type="GO" id="GO:0005524">
    <property type="term" value="F:ATP binding"/>
    <property type="evidence" value="ECO:0007669"/>
    <property type="project" value="UniProtKB-KW"/>
</dbReference>
<dbReference type="NCBIfam" id="TIGR01767">
    <property type="entry name" value="MTRK"/>
    <property type="match status" value="1"/>
</dbReference>
<evidence type="ECO:0000256" key="11">
    <source>
        <dbReference type="SAM" id="Coils"/>
    </source>
</evidence>
<dbReference type="STRING" id="312017.I7LZK6"/>
<comment type="similarity">
    <text evidence="1 10">Belongs to the eIF-2B alpha/beta/delta subunits family.</text>
</comment>
<name>I7LZK6_TETTS</name>
<dbReference type="Gene3D" id="3.90.1200.10">
    <property type="match status" value="1"/>
</dbReference>
<dbReference type="SUPFAM" id="SSF56112">
    <property type="entry name" value="Protein kinase-like (PK-like)"/>
    <property type="match status" value="1"/>
</dbReference>
<evidence type="ECO:0000256" key="9">
    <source>
        <dbReference type="ARBA" id="ARBA00023235"/>
    </source>
</evidence>
<dbReference type="FunFam" id="3.40.50.10470:FF:000006">
    <property type="entry name" value="Methylthioribose-1-phosphate isomerase"/>
    <property type="match status" value="1"/>
</dbReference>
<accession>I7LZK6</accession>
<dbReference type="Pfam" id="PF01008">
    <property type="entry name" value="IF-2B"/>
    <property type="match status" value="1"/>
</dbReference>
<dbReference type="HOGENOM" id="CLU_009899_0_0_1"/>
<evidence type="ECO:0000256" key="5">
    <source>
        <dbReference type="ARBA" id="ARBA00022679"/>
    </source>
</evidence>
<evidence type="ECO:0000256" key="3">
    <source>
        <dbReference type="ARBA" id="ARBA00011738"/>
    </source>
</evidence>
<dbReference type="Proteomes" id="UP000009168">
    <property type="component" value="Unassembled WGS sequence"/>
</dbReference>
<dbReference type="InterPro" id="IPR037171">
    <property type="entry name" value="NagB/RpiA_transferase-like"/>
</dbReference>
<comment type="subunit">
    <text evidence="3">Homodimer.</text>
</comment>
<comment type="similarity">
    <text evidence="2">Belongs to the methylthioribose kinase family.</text>
</comment>
<dbReference type="NCBIfam" id="NF004326">
    <property type="entry name" value="PRK05720.1"/>
    <property type="match status" value="1"/>
</dbReference>
<dbReference type="InterPro" id="IPR011559">
    <property type="entry name" value="Initiation_fac_2B_a/b/d"/>
</dbReference>
<evidence type="ECO:0000256" key="1">
    <source>
        <dbReference type="ARBA" id="ARBA00007251"/>
    </source>
</evidence>
<dbReference type="RefSeq" id="XP_001031773.1">
    <property type="nucleotide sequence ID" value="XM_001031773.1"/>
</dbReference>
<dbReference type="InParanoid" id="I7LZK6"/>
<evidence type="ECO:0000256" key="6">
    <source>
        <dbReference type="ARBA" id="ARBA00022741"/>
    </source>
</evidence>
<keyword evidence="5" id="KW-0808">Transferase</keyword>
<dbReference type="Gene3D" id="3.30.200.20">
    <property type="entry name" value="Phosphorylase Kinase, domain 1"/>
    <property type="match status" value="1"/>
</dbReference>
<dbReference type="Pfam" id="PF01636">
    <property type="entry name" value="APH"/>
    <property type="match status" value="1"/>
</dbReference>
<dbReference type="NCBIfam" id="TIGR00524">
    <property type="entry name" value="eIF-2B_rel"/>
    <property type="match status" value="1"/>
</dbReference>
<evidence type="ECO:0000256" key="2">
    <source>
        <dbReference type="ARBA" id="ARBA00010165"/>
    </source>
</evidence>